<dbReference type="EMBL" id="KV448194">
    <property type="protein sequence ID" value="OAX40979.1"/>
    <property type="molecule type" value="Genomic_DNA"/>
</dbReference>
<sequence length="145" mass="16642">MSSHPSSGQYNYNPVDDVSSPRVPRRTAMACQFCRGRKLKCDGSRPSCGNCNRRGYPCVYAPWVGTAKIETSYLLPLFASHMRGYIFAARGISCRPIPLLHSCMEEGKSPQVTLTWTYVHRLYLNNLRAYSCLYFIRHFVYLQLF</sequence>
<dbReference type="CDD" id="cd00067">
    <property type="entry name" value="GAL4"/>
    <property type="match status" value="1"/>
</dbReference>
<dbReference type="GO" id="GO:0008270">
    <property type="term" value="F:zinc ion binding"/>
    <property type="evidence" value="ECO:0007669"/>
    <property type="project" value="InterPro"/>
</dbReference>
<dbReference type="InterPro" id="IPR050815">
    <property type="entry name" value="TF_fung"/>
</dbReference>
<dbReference type="PANTHER" id="PTHR47338">
    <property type="entry name" value="ZN(II)2CYS6 TRANSCRIPTION FACTOR (EUROFUNG)-RELATED"/>
    <property type="match status" value="1"/>
</dbReference>
<proteinExistence type="predicted"/>
<dbReference type="InterPro" id="IPR036864">
    <property type="entry name" value="Zn2-C6_fun-type_DNA-bd_sf"/>
</dbReference>
<dbReference type="AlphaFoldDB" id="A0A1B7N810"/>
<dbReference type="GO" id="GO:0000981">
    <property type="term" value="F:DNA-binding transcription factor activity, RNA polymerase II-specific"/>
    <property type="evidence" value="ECO:0007669"/>
    <property type="project" value="InterPro"/>
</dbReference>
<evidence type="ECO:0000256" key="1">
    <source>
        <dbReference type="ARBA" id="ARBA00004123"/>
    </source>
</evidence>
<dbReference type="PROSITE" id="PS00463">
    <property type="entry name" value="ZN2_CY6_FUNGAL_1"/>
    <property type="match status" value="1"/>
</dbReference>
<evidence type="ECO:0000256" key="4">
    <source>
        <dbReference type="ARBA" id="ARBA00023163"/>
    </source>
</evidence>
<comment type="subcellular location">
    <subcellularLocation>
        <location evidence="1">Nucleus</location>
    </subcellularLocation>
</comment>
<organism evidence="8 9">
    <name type="scientific">Rhizopogon vinicolor AM-OR11-026</name>
    <dbReference type="NCBI Taxonomy" id="1314800"/>
    <lineage>
        <taxon>Eukaryota</taxon>
        <taxon>Fungi</taxon>
        <taxon>Dikarya</taxon>
        <taxon>Basidiomycota</taxon>
        <taxon>Agaricomycotina</taxon>
        <taxon>Agaricomycetes</taxon>
        <taxon>Agaricomycetidae</taxon>
        <taxon>Boletales</taxon>
        <taxon>Suillineae</taxon>
        <taxon>Rhizopogonaceae</taxon>
        <taxon>Rhizopogon</taxon>
    </lineage>
</organism>
<keyword evidence="3" id="KW-0805">Transcription regulation</keyword>
<evidence type="ECO:0000256" key="3">
    <source>
        <dbReference type="ARBA" id="ARBA00023015"/>
    </source>
</evidence>
<keyword evidence="4" id="KW-0804">Transcription</keyword>
<dbReference type="InterPro" id="IPR001138">
    <property type="entry name" value="Zn2Cys6_DnaBD"/>
</dbReference>
<keyword evidence="2" id="KW-0479">Metal-binding</keyword>
<evidence type="ECO:0000313" key="8">
    <source>
        <dbReference type="EMBL" id="OAX40979.1"/>
    </source>
</evidence>
<dbReference type="SUPFAM" id="SSF57701">
    <property type="entry name" value="Zn2/Cys6 DNA-binding domain"/>
    <property type="match status" value="1"/>
</dbReference>
<protein>
    <recommendedName>
        <fullName evidence="7">Zn(2)-C6 fungal-type domain-containing protein</fullName>
    </recommendedName>
</protein>
<feature type="region of interest" description="Disordered" evidence="6">
    <location>
        <begin position="1"/>
        <end position="22"/>
    </location>
</feature>
<dbReference type="PROSITE" id="PS50048">
    <property type="entry name" value="ZN2_CY6_FUNGAL_2"/>
    <property type="match status" value="1"/>
</dbReference>
<evidence type="ECO:0000259" key="7">
    <source>
        <dbReference type="PROSITE" id="PS50048"/>
    </source>
</evidence>
<dbReference type="Gene3D" id="4.10.240.10">
    <property type="entry name" value="Zn(2)-C6 fungal-type DNA-binding domain"/>
    <property type="match status" value="1"/>
</dbReference>
<dbReference type="Pfam" id="PF00172">
    <property type="entry name" value="Zn_clus"/>
    <property type="match status" value="1"/>
</dbReference>
<keyword evidence="9" id="KW-1185">Reference proteome</keyword>
<dbReference type="PANTHER" id="PTHR47338:SF5">
    <property type="entry name" value="ZN(II)2CYS6 TRANSCRIPTION FACTOR (EUROFUNG)"/>
    <property type="match status" value="1"/>
</dbReference>
<dbReference type="STRING" id="1314800.A0A1B7N810"/>
<evidence type="ECO:0000256" key="5">
    <source>
        <dbReference type="ARBA" id="ARBA00023242"/>
    </source>
</evidence>
<gene>
    <name evidence="8" type="ORF">K503DRAFT_558223</name>
</gene>
<dbReference type="SMART" id="SM00066">
    <property type="entry name" value="GAL4"/>
    <property type="match status" value="1"/>
</dbReference>
<accession>A0A1B7N810</accession>
<evidence type="ECO:0000256" key="2">
    <source>
        <dbReference type="ARBA" id="ARBA00022723"/>
    </source>
</evidence>
<feature type="compositionally biased region" description="Polar residues" evidence="6">
    <location>
        <begin position="1"/>
        <end position="12"/>
    </location>
</feature>
<evidence type="ECO:0000313" key="9">
    <source>
        <dbReference type="Proteomes" id="UP000092154"/>
    </source>
</evidence>
<feature type="domain" description="Zn(2)-C6 fungal-type" evidence="7">
    <location>
        <begin position="30"/>
        <end position="60"/>
    </location>
</feature>
<dbReference type="Proteomes" id="UP000092154">
    <property type="component" value="Unassembled WGS sequence"/>
</dbReference>
<reference evidence="8 9" key="1">
    <citation type="submission" date="2016-06" db="EMBL/GenBank/DDBJ databases">
        <title>Comparative genomics of the ectomycorrhizal sister species Rhizopogon vinicolor and Rhizopogon vesiculosus (Basidiomycota: Boletales) reveals a divergence of the mating type B locus.</title>
        <authorList>
            <consortium name="DOE Joint Genome Institute"/>
            <person name="Mujic A.B."/>
            <person name="Kuo A."/>
            <person name="Tritt A."/>
            <person name="Lipzen A."/>
            <person name="Chen C."/>
            <person name="Johnson J."/>
            <person name="Sharma A."/>
            <person name="Barry K."/>
            <person name="Grigoriev I.V."/>
            <person name="Spatafora J.W."/>
        </authorList>
    </citation>
    <scope>NUCLEOTIDE SEQUENCE [LARGE SCALE GENOMIC DNA]</scope>
    <source>
        <strain evidence="8 9">AM-OR11-026</strain>
    </source>
</reference>
<name>A0A1B7N810_9AGAM</name>
<keyword evidence="5" id="KW-0539">Nucleus</keyword>
<dbReference type="InParanoid" id="A0A1B7N810"/>
<dbReference type="GO" id="GO:0005634">
    <property type="term" value="C:nucleus"/>
    <property type="evidence" value="ECO:0007669"/>
    <property type="project" value="UniProtKB-SubCell"/>
</dbReference>
<evidence type="ECO:0000256" key="6">
    <source>
        <dbReference type="SAM" id="MobiDB-lite"/>
    </source>
</evidence>
<dbReference type="OrthoDB" id="39175at2759"/>